<dbReference type="PANTHER" id="PTHR34997">
    <property type="entry name" value="AM15"/>
    <property type="match status" value="1"/>
</dbReference>
<feature type="region of interest" description="Disordered" evidence="1">
    <location>
        <begin position="189"/>
        <end position="216"/>
    </location>
</feature>
<evidence type="ECO:0000313" key="3">
    <source>
        <dbReference type="Proteomes" id="UP001313282"/>
    </source>
</evidence>
<protein>
    <recommendedName>
        <fullName evidence="4">LysM domain-containing protein</fullName>
    </recommendedName>
</protein>
<proteinExistence type="predicted"/>
<dbReference type="InterPro" id="IPR036779">
    <property type="entry name" value="LysM_dom_sf"/>
</dbReference>
<dbReference type="EMBL" id="JAVHNR010000002">
    <property type="protein sequence ID" value="KAK6350376.1"/>
    <property type="molecule type" value="Genomic_DNA"/>
</dbReference>
<dbReference type="InterPro" id="IPR052210">
    <property type="entry name" value="LysM1-like"/>
</dbReference>
<dbReference type="PANTHER" id="PTHR34997:SF1">
    <property type="entry name" value="PEPTIDOGLYCAN-BINDING LYSIN DOMAIN"/>
    <property type="match status" value="1"/>
</dbReference>
<evidence type="ECO:0000313" key="2">
    <source>
        <dbReference type="EMBL" id="KAK6350376.1"/>
    </source>
</evidence>
<sequence length="438" mass="45964">MTITTTTTSRTSSTISTPSPLMPGGCINNCDMWYRTEIGDYCAVIIIVLGNFRGTLPGLTRDDLKVFNPGIAPYCPAGGLDLVLPFGTYVCVHTPGWQPQPSETSSSTTPTIITPLPTQSGMVAGCTSFYRVDFGEFCDDIVDNLIGDFPGITVPKLVYWNPAVGSDCGGIERGTYVCIQGPNLPITTTSRSSSATTTTTTSSRTTTASSTSTTAFTYPTPSSGTAPDCIKLAYFRSTDTCDTFVSRYTTSDGLTKVNLILWNTLLLPDCSGLADIRLHNVCIAVSVGTTTTTSSRTTMPTSRSTTTTAVIFTGNPSSFSSASTAVCAPTTTTPTPPKITGGTTLNTAITTACQQLIGSSGSFWMEVGNPYKAIVTVGGVPTQFLIQIRLGGFSVTQSLCVSQFQAINTKCTSGSPGLTPGGCFYTTDANMVTCIFTS</sequence>
<reference evidence="2 3" key="1">
    <citation type="submission" date="2019-10" db="EMBL/GenBank/DDBJ databases">
        <authorList>
            <person name="Palmer J.M."/>
        </authorList>
    </citation>
    <scope>NUCLEOTIDE SEQUENCE [LARGE SCALE GENOMIC DNA]</scope>
    <source>
        <strain evidence="2 3">TWF718</strain>
    </source>
</reference>
<comment type="caution">
    <text evidence="2">The sequence shown here is derived from an EMBL/GenBank/DDBJ whole genome shotgun (WGS) entry which is preliminary data.</text>
</comment>
<dbReference type="AlphaFoldDB" id="A0AAN8NYJ7"/>
<dbReference type="GO" id="GO:0008061">
    <property type="term" value="F:chitin binding"/>
    <property type="evidence" value="ECO:0007669"/>
    <property type="project" value="InterPro"/>
</dbReference>
<gene>
    <name evidence="2" type="ORF">TWF718_003569</name>
</gene>
<dbReference type="Proteomes" id="UP001313282">
    <property type="component" value="Unassembled WGS sequence"/>
</dbReference>
<dbReference type="Gene3D" id="3.10.350.10">
    <property type="entry name" value="LysM domain"/>
    <property type="match status" value="1"/>
</dbReference>
<evidence type="ECO:0008006" key="4">
    <source>
        <dbReference type="Google" id="ProtNLM"/>
    </source>
</evidence>
<organism evidence="2 3">
    <name type="scientific">Orbilia javanica</name>
    <dbReference type="NCBI Taxonomy" id="47235"/>
    <lineage>
        <taxon>Eukaryota</taxon>
        <taxon>Fungi</taxon>
        <taxon>Dikarya</taxon>
        <taxon>Ascomycota</taxon>
        <taxon>Pezizomycotina</taxon>
        <taxon>Orbiliomycetes</taxon>
        <taxon>Orbiliales</taxon>
        <taxon>Orbiliaceae</taxon>
        <taxon>Orbilia</taxon>
    </lineage>
</organism>
<accession>A0AAN8NYJ7</accession>
<name>A0AAN8NYJ7_9PEZI</name>
<keyword evidence="3" id="KW-1185">Reference proteome</keyword>
<evidence type="ECO:0000256" key="1">
    <source>
        <dbReference type="SAM" id="MobiDB-lite"/>
    </source>
</evidence>